<dbReference type="EMBL" id="NIRI02000056">
    <property type="protein sequence ID" value="KAG5443320.1"/>
    <property type="molecule type" value="Genomic_DNA"/>
</dbReference>
<organism evidence="2 3">
    <name type="scientific">Clonorchis sinensis</name>
    <name type="common">Chinese liver fluke</name>
    <dbReference type="NCBI Taxonomy" id="79923"/>
    <lineage>
        <taxon>Eukaryota</taxon>
        <taxon>Metazoa</taxon>
        <taxon>Spiralia</taxon>
        <taxon>Lophotrochozoa</taxon>
        <taxon>Platyhelminthes</taxon>
        <taxon>Trematoda</taxon>
        <taxon>Digenea</taxon>
        <taxon>Opisthorchiida</taxon>
        <taxon>Opisthorchiata</taxon>
        <taxon>Opisthorchiidae</taxon>
        <taxon>Clonorchis</taxon>
    </lineage>
</organism>
<reference evidence="2 3" key="2">
    <citation type="journal article" date="2021" name="Genomics">
        <title>High-quality reference genome for Clonorchis sinensis.</title>
        <authorList>
            <person name="Young N.D."/>
            <person name="Stroehlein A.J."/>
            <person name="Kinkar L."/>
            <person name="Wang T."/>
            <person name="Sohn W.M."/>
            <person name="Chang B.C.H."/>
            <person name="Kaur P."/>
            <person name="Weisz D."/>
            <person name="Dudchenko O."/>
            <person name="Aiden E.L."/>
            <person name="Korhonen P.K."/>
            <person name="Gasser R.B."/>
        </authorList>
    </citation>
    <scope>NUCLEOTIDE SEQUENCE [LARGE SCALE GENOMIC DNA]</scope>
    <source>
        <strain evidence="2">Cs-k2</strain>
    </source>
</reference>
<accession>A0A419Q2T5</accession>
<comment type="caution">
    <text evidence="2">The sequence shown here is derived from an EMBL/GenBank/DDBJ whole genome shotgun (WGS) entry which is preliminary data.</text>
</comment>
<dbReference type="InParanoid" id="A0A419Q2T5"/>
<feature type="compositionally biased region" description="Basic residues" evidence="1">
    <location>
        <begin position="57"/>
        <end position="68"/>
    </location>
</feature>
<dbReference type="Proteomes" id="UP000286415">
    <property type="component" value="Unassembled WGS sequence"/>
</dbReference>
<dbReference type="AlphaFoldDB" id="A0A419Q2T5"/>
<evidence type="ECO:0000313" key="3">
    <source>
        <dbReference type="Proteomes" id="UP000286415"/>
    </source>
</evidence>
<feature type="region of interest" description="Disordered" evidence="1">
    <location>
        <begin position="49"/>
        <end position="75"/>
    </location>
</feature>
<evidence type="ECO:0000256" key="1">
    <source>
        <dbReference type="SAM" id="MobiDB-lite"/>
    </source>
</evidence>
<evidence type="ECO:0000313" key="2">
    <source>
        <dbReference type="EMBL" id="KAG5443320.1"/>
    </source>
</evidence>
<reference evidence="2 3" key="1">
    <citation type="journal article" date="2018" name="Biotechnol. Adv.">
        <title>Improved genomic resources and new bioinformatic workflow for the carcinogenic parasite Clonorchis sinensis: Biotechnological implications.</title>
        <authorList>
            <person name="Wang D."/>
            <person name="Korhonen P.K."/>
            <person name="Gasser R.B."/>
            <person name="Young N.D."/>
        </authorList>
    </citation>
    <scope>NUCLEOTIDE SEQUENCE [LARGE SCALE GENOMIC DNA]</scope>
    <source>
        <strain evidence="2">Cs-k2</strain>
    </source>
</reference>
<proteinExistence type="predicted"/>
<protein>
    <submittedName>
        <fullName evidence="2">Uncharacterized protein</fullName>
    </submittedName>
</protein>
<keyword evidence="3" id="KW-1185">Reference proteome</keyword>
<gene>
    <name evidence="2" type="ORF">CSKR_107288</name>
</gene>
<dbReference type="OrthoDB" id="446168at2759"/>
<sequence length="177" mass="19716">MYVTKKMQWITSVSWVAVKSDRVPFLQKKSFSCSTLSVPSCHATRRKHEGWDTARLPKPRQGKSRGRGGVRTTDLPRLTWNPAESPVCDVFRQLNVLHQAASCSSCYDIRDIAIHTSAADRLIPSTITCSSGARWLSGYSVNLLTVVRTRHLPVNFPCLGLGNLAVSQPSFFLLVAW</sequence>
<name>A0A419Q2T5_CLOSI</name>